<protein>
    <submittedName>
        <fullName evidence="1">Alpha/beta hydrolase</fullName>
    </submittedName>
</protein>
<dbReference type="Proteomes" id="UP000008466">
    <property type="component" value="Chromosome"/>
</dbReference>
<gene>
    <name evidence="1" type="ordered locus">SpiBuddy_0748</name>
</gene>
<dbReference type="EMBL" id="CP002541">
    <property type="protein sequence ID" value="ADY12575.1"/>
    <property type="molecule type" value="Genomic_DNA"/>
</dbReference>
<dbReference type="GO" id="GO:0016787">
    <property type="term" value="F:hydrolase activity"/>
    <property type="evidence" value="ECO:0007669"/>
    <property type="project" value="UniProtKB-KW"/>
</dbReference>
<dbReference type="HOGENOM" id="CLU_105772_0_0_12"/>
<reference evidence="2" key="1">
    <citation type="submission" date="2011-02" db="EMBL/GenBank/DDBJ databases">
        <title>Complete sequence of Spirochaeta sp. Buddy.</title>
        <authorList>
            <person name="Lucas S."/>
            <person name="Copeland A."/>
            <person name="Lapidus A."/>
            <person name="Cheng J.-F."/>
            <person name="Goodwin L."/>
            <person name="Pitluck S."/>
            <person name="Zeytun A."/>
            <person name="Detter J.C."/>
            <person name="Han C."/>
            <person name="Tapia R."/>
            <person name="Land M."/>
            <person name="Hauser L."/>
            <person name="Kyrpides N."/>
            <person name="Ivanova N."/>
            <person name="Mikhailova N."/>
            <person name="Pagani I."/>
            <person name="Ritalahti K.M."/>
            <person name="Loeffler F.E."/>
            <person name="Woyke T."/>
        </authorList>
    </citation>
    <scope>NUCLEOTIDE SEQUENCE [LARGE SCALE GENOMIC DNA]</scope>
    <source>
        <strain evidence="2">ATCC BAA-1886 / DSM 22777 / Buddy</strain>
    </source>
</reference>
<dbReference type="eggNOG" id="COG1073">
    <property type="taxonomic scope" value="Bacteria"/>
</dbReference>
<keyword evidence="1" id="KW-0378">Hydrolase</keyword>
<sequence>METQKLTIEGIPALLWGKTSDVLILAIHGNKSNKADTPIRLLAEQAGKRGYQVLSFDLPQHGERSHETIPCKVDQCVGELKIILSYVKSRWTTLSLFANSMGAYFSLVAFSEAVFKQVLFLSPVVDMHYLISNVMSAFQITEDRLRTEQEIETPIGMTLYWDYYSYVKEHPITTWANPTAILYGELDEVSERATIDAFCSRFSASLEVVQACPHYLHTPEQLSRFTFWLEKQLKPLTGTGRTLPFLHSAP</sequence>
<dbReference type="KEGG" id="sbu:SpiBuddy_0748"/>
<evidence type="ECO:0000313" key="2">
    <source>
        <dbReference type="Proteomes" id="UP000008466"/>
    </source>
</evidence>
<dbReference type="InterPro" id="IPR029058">
    <property type="entry name" value="AB_hydrolase_fold"/>
</dbReference>
<dbReference type="OrthoDB" id="358525at2"/>
<proteinExistence type="predicted"/>
<keyword evidence="2" id="KW-1185">Reference proteome</keyword>
<name>F0RY76_SPHGB</name>
<evidence type="ECO:0000313" key="1">
    <source>
        <dbReference type="EMBL" id="ADY12575.1"/>
    </source>
</evidence>
<dbReference type="STRING" id="158189.SpiBuddy_0748"/>
<dbReference type="RefSeq" id="WP_013606428.1">
    <property type="nucleotide sequence ID" value="NC_015152.1"/>
</dbReference>
<accession>F0RY76</accession>
<dbReference type="Gene3D" id="3.40.50.1820">
    <property type="entry name" value="alpha/beta hydrolase"/>
    <property type="match status" value="1"/>
</dbReference>
<organism evidence="1 2">
    <name type="scientific">Sphaerochaeta globosa (strain ATCC BAA-1886 / DSM 22777 / Buddy)</name>
    <name type="common">Spirochaeta sp. (strain Buddy)</name>
    <dbReference type="NCBI Taxonomy" id="158189"/>
    <lineage>
        <taxon>Bacteria</taxon>
        <taxon>Pseudomonadati</taxon>
        <taxon>Spirochaetota</taxon>
        <taxon>Spirochaetia</taxon>
        <taxon>Spirochaetales</taxon>
        <taxon>Sphaerochaetaceae</taxon>
        <taxon>Sphaerochaeta</taxon>
    </lineage>
</organism>
<dbReference type="SUPFAM" id="SSF53474">
    <property type="entry name" value="alpha/beta-Hydrolases"/>
    <property type="match status" value="1"/>
</dbReference>
<dbReference type="AlphaFoldDB" id="F0RY76"/>